<dbReference type="Gene3D" id="1.10.760.10">
    <property type="entry name" value="Cytochrome c-like domain"/>
    <property type="match status" value="1"/>
</dbReference>
<dbReference type="Pfam" id="PF13442">
    <property type="entry name" value="Cytochrome_CBB3"/>
    <property type="match status" value="1"/>
</dbReference>
<dbReference type="Proteomes" id="UP000808349">
    <property type="component" value="Unassembled WGS sequence"/>
</dbReference>
<dbReference type="EMBL" id="JADKFW010000007">
    <property type="protein sequence ID" value="MBK9718018.1"/>
    <property type="molecule type" value="Genomic_DNA"/>
</dbReference>
<evidence type="ECO:0000313" key="7">
    <source>
        <dbReference type="Proteomes" id="UP000808349"/>
    </source>
</evidence>
<dbReference type="GO" id="GO:0046872">
    <property type="term" value="F:metal ion binding"/>
    <property type="evidence" value="ECO:0007669"/>
    <property type="project" value="UniProtKB-KW"/>
</dbReference>
<evidence type="ECO:0000256" key="1">
    <source>
        <dbReference type="ARBA" id="ARBA00022617"/>
    </source>
</evidence>
<sequence length="122" mass="13509">MISISFTFLSKQGDKPWEVPANYVKMKNPVASNPTSIEEGKTLYNKHCKSCHGGKGLGDGSKAAQLKTDPGDFSVASFQSQSDGALFYKTSEGRDDMPSFKKKIPDADERWSIINFIRTLKK</sequence>
<dbReference type="GO" id="GO:0020037">
    <property type="term" value="F:heme binding"/>
    <property type="evidence" value="ECO:0007669"/>
    <property type="project" value="InterPro"/>
</dbReference>
<evidence type="ECO:0000256" key="2">
    <source>
        <dbReference type="ARBA" id="ARBA00022723"/>
    </source>
</evidence>
<dbReference type="SUPFAM" id="SSF46626">
    <property type="entry name" value="Cytochrome c"/>
    <property type="match status" value="1"/>
</dbReference>
<accession>A0A9D7XHT1</accession>
<dbReference type="PROSITE" id="PS51007">
    <property type="entry name" value="CYTC"/>
    <property type="match status" value="1"/>
</dbReference>
<evidence type="ECO:0000256" key="3">
    <source>
        <dbReference type="ARBA" id="ARBA00023004"/>
    </source>
</evidence>
<name>A0A9D7XHT1_9BACT</name>
<feature type="domain" description="Cytochrome c" evidence="5">
    <location>
        <begin position="35"/>
        <end position="121"/>
    </location>
</feature>
<keyword evidence="3 4" id="KW-0408">Iron</keyword>
<reference evidence="6 7" key="1">
    <citation type="submission" date="2020-10" db="EMBL/GenBank/DDBJ databases">
        <title>Connecting structure to function with the recovery of over 1000 high-quality activated sludge metagenome-assembled genomes encoding full-length rRNA genes using long-read sequencing.</title>
        <authorList>
            <person name="Singleton C.M."/>
            <person name="Petriglieri F."/>
            <person name="Kristensen J.M."/>
            <person name="Kirkegaard R.H."/>
            <person name="Michaelsen T.Y."/>
            <person name="Andersen M.H."/>
            <person name="Karst S.M."/>
            <person name="Dueholm M.S."/>
            <person name="Nielsen P.H."/>
            <person name="Albertsen M."/>
        </authorList>
    </citation>
    <scope>NUCLEOTIDE SEQUENCE [LARGE SCALE GENOMIC DNA]</scope>
    <source>
        <strain evidence="6">Ribe_18-Q3-R11-54_BAT3C.373</strain>
    </source>
</reference>
<keyword evidence="1 4" id="KW-0349">Heme</keyword>
<evidence type="ECO:0000256" key="4">
    <source>
        <dbReference type="PROSITE-ProRule" id="PRU00433"/>
    </source>
</evidence>
<dbReference type="AlphaFoldDB" id="A0A9D7XHT1"/>
<comment type="caution">
    <text evidence="6">The sequence shown here is derived from an EMBL/GenBank/DDBJ whole genome shotgun (WGS) entry which is preliminary data.</text>
</comment>
<keyword evidence="2 4" id="KW-0479">Metal-binding</keyword>
<proteinExistence type="predicted"/>
<protein>
    <submittedName>
        <fullName evidence="6">Cytochrome c</fullName>
    </submittedName>
</protein>
<dbReference type="InterPro" id="IPR009056">
    <property type="entry name" value="Cyt_c-like_dom"/>
</dbReference>
<evidence type="ECO:0000259" key="5">
    <source>
        <dbReference type="PROSITE" id="PS51007"/>
    </source>
</evidence>
<dbReference type="GO" id="GO:0009055">
    <property type="term" value="F:electron transfer activity"/>
    <property type="evidence" value="ECO:0007669"/>
    <property type="project" value="InterPro"/>
</dbReference>
<dbReference type="InterPro" id="IPR036909">
    <property type="entry name" value="Cyt_c-like_dom_sf"/>
</dbReference>
<organism evidence="6 7">
    <name type="scientific">Candidatus Defluviibacterium haderslevense</name>
    <dbReference type="NCBI Taxonomy" id="2981993"/>
    <lineage>
        <taxon>Bacteria</taxon>
        <taxon>Pseudomonadati</taxon>
        <taxon>Bacteroidota</taxon>
        <taxon>Saprospiria</taxon>
        <taxon>Saprospirales</taxon>
        <taxon>Saprospiraceae</taxon>
        <taxon>Candidatus Defluviibacterium</taxon>
    </lineage>
</organism>
<evidence type="ECO:0000313" key="6">
    <source>
        <dbReference type="EMBL" id="MBK9718018.1"/>
    </source>
</evidence>
<gene>
    <name evidence="6" type="ORF">IPO85_11000</name>
</gene>